<dbReference type="InterPro" id="IPR027417">
    <property type="entry name" value="P-loop_NTPase"/>
</dbReference>
<evidence type="ECO:0000313" key="15">
    <source>
        <dbReference type="EMBL" id="KAG5575076.1"/>
    </source>
</evidence>
<dbReference type="GO" id="GO:0005524">
    <property type="term" value="F:ATP binding"/>
    <property type="evidence" value="ECO:0007669"/>
    <property type="project" value="UniProtKB-KW"/>
</dbReference>
<evidence type="ECO:0000256" key="8">
    <source>
        <dbReference type="ARBA" id="ARBA00023065"/>
    </source>
</evidence>
<dbReference type="AlphaFoldDB" id="A0A9J5WIN6"/>
<keyword evidence="8" id="KW-0406">Ion transport</keyword>
<evidence type="ECO:0000313" key="16">
    <source>
        <dbReference type="Proteomes" id="UP000824120"/>
    </source>
</evidence>
<protein>
    <recommendedName>
        <fullName evidence="3">H(+)-transporting two-sector ATPase</fullName>
        <ecNumber evidence="3">7.1.2.2</ecNumber>
    </recommendedName>
</protein>
<dbReference type="PANTHER" id="PTHR15184:SF71">
    <property type="entry name" value="ATP SYNTHASE SUBUNIT BETA, MITOCHONDRIAL"/>
    <property type="match status" value="1"/>
</dbReference>
<dbReference type="SUPFAM" id="SSF50615">
    <property type="entry name" value="N-terminal domain of alpha and beta subunits of F1 ATP synthase"/>
    <property type="match status" value="1"/>
</dbReference>
<evidence type="ECO:0000256" key="7">
    <source>
        <dbReference type="ARBA" id="ARBA00022840"/>
    </source>
</evidence>
<dbReference type="InterPro" id="IPR036121">
    <property type="entry name" value="ATPase_F1/V1/A1_a/bsu_N_sf"/>
</dbReference>
<gene>
    <name evidence="15" type="ORF">H5410_055210</name>
</gene>
<reference evidence="15 16" key="1">
    <citation type="submission" date="2020-09" db="EMBL/GenBank/DDBJ databases">
        <title>De no assembly of potato wild relative species, Solanum commersonii.</title>
        <authorList>
            <person name="Cho K."/>
        </authorList>
    </citation>
    <scope>NUCLEOTIDE SEQUENCE [LARGE SCALE GENOMIC DNA]</scope>
    <source>
        <strain evidence="15">LZ3.2</strain>
        <tissue evidence="15">Leaf</tissue>
    </source>
</reference>
<dbReference type="Gene3D" id="2.40.10.170">
    <property type="match status" value="1"/>
</dbReference>
<dbReference type="PANTHER" id="PTHR15184">
    <property type="entry name" value="ATP SYNTHASE"/>
    <property type="match status" value="1"/>
</dbReference>
<keyword evidence="6" id="KW-0375">Hydrogen ion transport</keyword>
<keyword evidence="13" id="KW-1133">Transmembrane helix</keyword>
<dbReference type="GO" id="GO:0009535">
    <property type="term" value="C:chloroplast thylakoid membrane"/>
    <property type="evidence" value="ECO:0007669"/>
    <property type="project" value="TreeGrafter"/>
</dbReference>
<dbReference type="Proteomes" id="UP000824120">
    <property type="component" value="Chromosome 11"/>
</dbReference>
<dbReference type="GO" id="GO:0045259">
    <property type="term" value="C:proton-transporting ATP synthase complex"/>
    <property type="evidence" value="ECO:0007669"/>
    <property type="project" value="UniProtKB-KW"/>
</dbReference>
<dbReference type="GO" id="GO:0046933">
    <property type="term" value="F:proton-transporting ATP synthase activity, rotational mechanism"/>
    <property type="evidence" value="ECO:0007669"/>
    <property type="project" value="TreeGrafter"/>
</dbReference>
<evidence type="ECO:0000256" key="9">
    <source>
        <dbReference type="ARBA" id="ARBA00023136"/>
    </source>
</evidence>
<comment type="similarity">
    <text evidence="2">Belongs to the ATPase alpha/beta chains family.</text>
</comment>
<dbReference type="Pfam" id="PF02874">
    <property type="entry name" value="ATP-synt_ab_N"/>
    <property type="match status" value="1"/>
</dbReference>
<evidence type="ECO:0000256" key="11">
    <source>
        <dbReference type="ARBA" id="ARBA00023310"/>
    </source>
</evidence>
<comment type="caution">
    <text evidence="15">The sequence shown here is derived from an EMBL/GenBank/DDBJ whole genome shotgun (WGS) entry which is preliminary data.</text>
</comment>
<evidence type="ECO:0000256" key="12">
    <source>
        <dbReference type="ARBA" id="ARBA00048383"/>
    </source>
</evidence>
<keyword evidence="13" id="KW-0812">Transmembrane</keyword>
<keyword evidence="7" id="KW-0067">ATP-binding</keyword>
<dbReference type="OrthoDB" id="149879at2759"/>
<evidence type="ECO:0000259" key="14">
    <source>
        <dbReference type="Pfam" id="PF02874"/>
    </source>
</evidence>
<keyword evidence="4" id="KW-0813">Transport</keyword>
<dbReference type="InterPro" id="IPR004100">
    <property type="entry name" value="ATPase_F1/V1/A1_a/bsu_N"/>
</dbReference>
<keyword evidence="11" id="KW-0066">ATP synthesis</keyword>
<evidence type="ECO:0000256" key="10">
    <source>
        <dbReference type="ARBA" id="ARBA00023196"/>
    </source>
</evidence>
<evidence type="ECO:0000256" key="4">
    <source>
        <dbReference type="ARBA" id="ARBA00022448"/>
    </source>
</evidence>
<keyword evidence="9 13" id="KW-0472">Membrane</keyword>
<feature type="domain" description="ATPase F1/V1/A1 complex alpha/beta subunit N-terminal" evidence="14">
    <location>
        <begin position="27"/>
        <end position="54"/>
    </location>
</feature>
<evidence type="ECO:0000256" key="3">
    <source>
        <dbReference type="ARBA" id="ARBA00012473"/>
    </source>
</evidence>
<keyword evidence="16" id="KW-1185">Reference proteome</keyword>
<evidence type="ECO:0000256" key="13">
    <source>
        <dbReference type="SAM" id="Phobius"/>
    </source>
</evidence>
<evidence type="ECO:0000256" key="1">
    <source>
        <dbReference type="ARBA" id="ARBA00004370"/>
    </source>
</evidence>
<proteinExistence type="inferred from homology"/>
<keyword evidence="10" id="KW-0139">CF(1)</keyword>
<dbReference type="InterPro" id="IPR050053">
    <property type="entry name" value="ATPase_alpha/beta_chains"/>
</dbReference>
<dbReference type="Gene3D" id="3.40.50.300">
    <property type="entry name" value="P-loop containing nucleotide triphosphate hydrolases"/>
    <property type="match status" value="1"/>
</dbReference>
<comment type="subcellular location">
    <subcellularLocation>
        <location evidence="1">Membrane</location>
    </subcellularLocation>
</comment>
<name>A0A9J5WIN6_SOLCO</name>
<evidence type="ECO:0000256" key="6">
    <source>
        <dbReference type="ARBA" id="ARBA00022781"/>
    </source>
</evidence>
<comment type="catalytic activity">
    <reaction evidence="12">
        <text>ATP + H2O + 4 H(+)(in) = ADP + phosphate + 5 H(+)(out)</text>
        <dbReference type="Rhea" id="RHEA:57720"/>
        <dbReference type="ChEBI" id="CHEBI:15377"/>
        <dbReference type="ChEBI" id="CHEBI:15378"/>
        <dbReference type="ChEBI" id="CHEBI:30616"/>
        <dbReference type="ChEBI" id="CHEBI:43474"/>
        <dbReference type="ChEBI" id="CHEBI:456216"/>
        <dbReference type="EC" id="7.1.2.2"/>
    </reaction>
</comment>
<dbReference type="GO" id="GO:0042776">
    <property type="term" value="P:proton motive force-driven mitochondrial ATP synthesis"/>
    <property type="evidence" value="ECO:0007669"/>
    <property type="project" value="TreeGrafter"/>
</dbReference>
<dbReference type="EMBL" id="JACXVP010000011">
    <property type="protein sequence ID" value="KAG5575076.1"/>
    <property type="molecule type" value="Genomic_DNA"/>
</dbReference>
<evidence type="ECO:0000256" key="2">
    <source>
        <dbReference type="ARBA" id="ARBA00008936"/>
    </source>
</evidence>
<sequence>MKIGRNQSYYFCFWVSTLEKNNQGRLIQIIGPVLDVAFPLGKMPNIYNALVVQDRDSVDQPINAACEILVHLLFIYLHAFYLIGHKIIYFESEELDSRGVFVFGGVGEHAREGNDLYMEMKESRVINKENIAESKVVLVYG</sequence>
<accession>A0A9J5WIN6</accession>
<dbReference type="GO" id="GO:0005739">
    <property type="term" value="C:mitochondrion"/>
    <property type="evidence" value="ECO:0007669"/>
    <property type="project" value="GOC"/>
</dbReference>
<keyword evidence="5" id="KW-0547">Nucleotide-binding</keyword>
<evidence type="ECO:0000256" key="5">
    <source>
        <dbReference type="ARBA" id="ARBA00022741"/>
    </source>
</evidence>
<organism evidence="15 16">
    <name type="scientific">Solanum commersonii</name>
    <name type="common">Commerson's wild potato</name>
    <name type="synonym">Commerson's nightshade</name>
    <dbReference type="NCBI Taxonomy" id="4109"/>
    <lineage>
        <taxon>Eukaryota</taxon>
        <taxon>Viridiplantae</taxon>
        <taxon>Streptophyta</taxon>
        <taxon>Embryophyta</taxon>
        <taxon>Tracheophyta</taxon>
        <taxon>Spermatophyta</taxon>
        <taxon>Magnoliopsida</taxon>
        <taxon>eudicotyledons</taxon>
        <taxon>Gunneridae</taxon>
        <taxon>Pentapetalae</taxon>
        <taxon>asterids</taxon>
        <taxon>lamiids</taxon>
        <taxon>Solanales</taxon>
        <taxon>Solanaceae</taxon>
        <taxon>Solanoideae</taxon>
        <taxon>Solaneae</taxon>
        <taxon>Solanum</taxon>
    </lineage>
</organism>
<feature type="transmembrane region" description="Helical" evidence="13">
    <location>
        <begin position="62"/>
        <end position="83"/>
    </location>
</feature>
<dbReference type="EC" id="7.1.2.2" evidence="3"/>